<accession>A0ABQ9VCI8</accession>
<name>A0ABQ9VCI8_SAGOE</name>
<keyword evidence="2" id="KW-1133">Transmembrane helix</keyword>
<evidence type="ECO:0000313" key="4">
    <source>
        <dbReference type="Proteomes" id="UP001266305"/>
    </source>
</evidence>
<organism evidence="3 4">
    <name type="scientific">Saguinus oedipus</name>
    <name type="common">Cotton-top tamarin</name>
    <name type="synonym">Oedipomidas oedipus</name>
    <dbReference type="NCBI Taxonomy" id="9490"/>
    <lineage>
        <taxon>Eukaryota</taxon>
        <taxon>Metazoa</taxon>
        <taxon>Chordata</taxon>
        <taxon>Craniata</taxon>
        <taxon>Vertebrata</taxon>
        <taxon>Euteleostomi</taxon>
        <taxon>Mammalia</taxon>
        <taxon>Eutheria</taxon>
        <taxon>Euarchontoglires</taxon>
        <taxon>Primates</taxon>
        <taxon>Haplorrhini</taxon>
        <taxon>Platyrrhini</taxon>
        <taxon>Cebidae</taxon>
        <taxon>Callitrichinae</taxon>
        <taxon>Saguinus</taxon>
    </lineage>
</organism>
<keyword evidence="2" id="KW-0472">Membrane</keyword>
<protein>
    <submittedName>
        <fullName evidence="3">Uncharacterized protein</fullName>
    </submittedName>
</protein>
<dbReference type="Proteomes" id="UP001266305">
    <property type="component" value="Unassembled WGS sequence"/>
</dbReference>
<keyword evidence="2" id="KW-0812">Transmembrane</keyword>
<gene>
    <name evidence="3" type="ORF">P7K49_016588</name>
</gene>
<sequence length="138" mass="15172">MVRTLAQKKQVASEVGPSDVARSRALLHDAAAAARWDLGPVRPSPARAPWSPPATLRTPQVPAESGADGHPADCLHLRAELPVDDYSAYSAYSYFEVVTICDLIIILAFCLVHLFRFYRLLTCISWPLSIFGFVATFL</sequence>
<proteinExistence type="predicted"/>
<feature type="compositionally biased region" description="Low complexity" evidence="1">
    <location>
        <begin position="39"/>
        <end position="49"/>
    </location>
</feature>
<feature type="region of interest" description="Disordered" evidence="1">
    <location>
        <begin position="39"/>
        <end position="69"/>
    </location>
</feature>
<reference evidence="3 4" key="1">
    <citation type="submission" date="2023-05" db="EMBL/GenBank/DDBJ databases">
        <title>B98-5 Cell Line De Novo Hybrid Assembly: An Optical Mapping Approach.</title>
        <authorList>
            <person name="Kananen K."/>
            <person name="Auerbach J.A."/>
            <person name="Kautto E."/>
            <person name="Blachly J.S."/>
        </authorList>
    </citation>
    <scope>NUCLEOTIDE SEQUENCE [LARGE SCALE GENOMIC DNA]</scope>
    <source>
        <strain evidence="3">B95-8</strain>
        <tissue evidence="3">Cell line</tissue>
    </source>
</reference>
<keyword evidence="4" id="KW-1185">Reference proteome</keyword>
<comment type="caution">
    <text evidence="3">The sequence shown here is derived from an EMBL/GenBank/DDBJ whole genome shotgun (WGS) entry which is preliminary data.</text>
</comment>
<evidence type="ECO:0000256" key="1">
    <source>
        <dbReference type="SAM" id="MobiDB-lite"/>
    </source>
</evidence>
<dbReference type="EMBL" id="JASSZA010000007">
    <property type="protein sequence ID" value="KAK2107074.1"/>
    <property type="molecule type" value="Genomic_DNA"/>
</dbReference>
<evidence type="ECO:0000256" key="2">
    <source>
        <dbReference type="SAM" id="Phobius"/>
    </source>
</evidence>
<feature type="transmembrane region" description="Helical" evidence="2">
    <location>
        <begin position="91"/>
        <end position="112"/>
    </location>
</feature>
<evidence type="ECO:0000313" key="3">
    <source>
        <dbReference type="EMBL" id="KAK2107074.1"/>
    </source>
</evidence>